<dbReference type="Proteomes" id="UP000041254">
    <property type="component" value="Unassembled WGS sequence"/>
</dbReference>
<accession>A0A0G4ETD2</accession>
<keyword evidence="1" id="KW-0472">Membrane</keyword>
<organism evidence="2 3">
    <name type="scientific">Vitrella brassicaformis (strain CCMP3155)</name>
    <dbReference type="NCBI Taxonomy" id="1169540"/>
    <lineage>
        <taxon>Eukaryota</taxon>
        <taxon>Sar</taxon>
        <taxon>Alveolata</taxon>
        <taxon>Colpodellida</taxon>
        <taxon>Vitrellaceae</taxon>
        <taxon>Vitrella</taxon>
    </lineage>
</organism>
<feature type="transmembrane region" description="Helical" evidence="1">
    <location>
        <begin position="64"/>
        <end position="94"/>
    </location>
</feature>
<dbReference type="VEuPathDB" id="CryptoDB:Vbra_13132"/>
<dbReference type="AlphaFoldDB" id="A0A0G4ETD2"/>
<dbReference type="OrthoDB" id="412890at2759"/>
<protein>
    <submittedName>
        <fullName evidence="2">Uncharacterized protein</fullName>
    </submittedName>
</protein>
<evidence type="ECO:0000256" key="1">
    <source>
        <dbReference type="SAM" id="Phobius"/>
    </source>
</evidence>
<dbReference type="OMA" id="IMERMYR"/>
<reference evidence="2 3" key="1">
    <citation type="submission" date="2014-11" db="EMBL/GenBank/DDBJ databases">
        <authorList>
            <person name="Zhu J."/>
            <person name="Qi W."/>
            <person name="Song R."/>
        </authorList>
    </citation>
    <scope>NUCLEOTIDE SEQUENCE [LARGE SCALE GENOMIC DNA]</scope>
</reference>
<keyword evidence="1" id="KW-0812">Transmembrane</keyword>
<dbReference type="EMBL" id="CDMY01000305">
    <property type="protein sequence ID" value="CEM01502.1"/>
    <property type="molecule type" value="Genomic_DNA"/>
</dbReference>
<dbReference type="InParanoid" id="A0A0G4ETD2"/>
<dbReference type="PhylomeDB" id="A0A0G4ETD2"/>
<feature type="transmembrane region" description="Helical" evidence="1">
    <location>
        <begin position="122"/>
        <end position="144"/>
    </location>
</feature>
<proteinExistence type="predicted"/>
<evidence type="ECO:0000313" key="2">
    <source>
        <dbReference type="EMBL" id="CEM01502.1"/>
    </source>
</evidence>
<feature type="transmembrane region" description="Helical" evidence="1">
    <location>
        <begin position="31"/>
        <end position="52"/>
    </location>
</feature>
<gene>
    <name evidence="2" type="ORF">Vbra_13132</name>
</gene>
<name>A0A0G4ETD2_VITBC</name>
<keyword evidence="3" id="KW-1185">Reference proteome</keyword>
<feature type="transmembrane region" description="Helical" evidence="1">
    <location>
        <begin position="150"/>
        <end position="168"/>
    </location>
</feature>
<evidence type="ECO:0000313" key="3">
    <source>
        <dbReference type="Proteomes" id="UP000041254"/>
    </source>
</evidence>
<keyword evidence="1" id="KW-1133">Transmembrane helix</keyword>
<sequence>MIQANKANLVTDLSLRTLDIRQYEMDYWMGVFNKLGTIASTLGGFASTNMLIDTGFEGKRRNQLLLLSYILAAGSALGFNLVLFTISTLVGIWAPGKALRGEGHESMEEAIRIMEDLFDRSLFFFLAGLLSYFLSSILAVFWLFDSAGAFIIFAGLVGFLLVMGRQLVKIYQAFVPSSFRHGGLKGNPAPNIGQTMNPQDPRLRGQQFQASFVEAL</sequence>